<dbReference type="Proteomes" id="UP000887572">
    <property type="component" value="Unplaced"/>
</dbReference>
<evidence type="ECO:0000313" key="1">
    <source>
        <dbReference type="Proteomes" id="UP000887572"/>
    </source>
</evidence>
<name>A0A914H999_GLORO</name>
<reference evidence="2" key="1">
    <citation type="submission" date="2022-11" db="UniProtKB">
        <authorList>
            <consortium name="WormBaseParasite"/>
        </authorList>
    </citation>
    <scope>IDENTIFICATION</scope>
</reference>
<accession>A0A914H999</accession>
<dbReference type="WBParaSite" id="Gr19_v10_g15217.t1">
    <property type="protein sequence ID" value="Gr19_v10_g15217.t1"/>
    <property type="gene ID" value="Gr19_v10_g15217"/>
</dbReference>
<organism evidence="1 2">
    <name type="scientific">Globodera rostochiensis</name>
    <name type="common">Golden nematode worm</name>
    <name type="synonym">Heterodera rostochiensis</name>
    <dbReference type="NCBI Taxonomy" id="31243"/>
    <lineage>
        <taxon>Eukaryota</taxon>
        <taxon>Metazoa</taxon>
        <taxon>Ecdysozoa</taxon>
        <taxon>Nematoda</taxon>
        <taxon>Chromadorea</taxon>
        <taxon>Rhabditida</taxon>
        <taxon>Tylenchina</taxon>
        <taxon>Tylenchomorpha</taxon>
        <taxon>Tylenchoidea</taxon>
        <taxon>Heteroderidae</taxon>
        <taxon>Heteroderinae</taxon>
        <taxon>Globodera</taxon>
    </lineage>
</organism>
<protein>
    <submittedName>
        <fullName evidence="2">Uncharacterized protein</fullName>
    </submittedName>
</protein>
<sequence>MFTRSFDDDNDDDDVVSVLPKLGKKEEKRPQGNFNLNGPICLFSYPKVILPVEENSAVVSKQKHKAQ</sequence>
<proteinExistence type="predicted"/>
<keyword evidence="1" id="KW-1185">Reference proteome</keyword>
<evidence type="ECO:0000313" key="2">
    <source>
        <dbReference type="WBParaSite" id="Gr19_v10_g15217.t1"/>
    </source>
</evidence>
<dbReference type="AlphaFoldDB" id="A0A914H999"/>